<dbReference type="PANTHER" id="PTHR10846:SF8">
    <property type="entry name" value="INNER MEMBRANE PROTEIN YRBG"/>
    <property type="match status" value="1"/>
</dbReference>
<feature type="transmembrane region" description="Helical" evidence="5">
    <location>
        <begin position="249"/>
        <end position="269"/>
    </location>
</feature>
<evidence type="ECO:0000313" key="7">
    <source>
        <dbReference type="EMBL" id="BBO20032.1"/>
    </source>
</evidence>
<feature type="transmembrane region" description="Helical" evidence="5">
    <location>
        <begin position="104"/>
        <end position="124"/>
    </location>
</feature>
<evidence type="ECO:0000259" key="6">
    <source>
        <dbReference type="Pfam" id="PF01699"/>
    </source>
</evidence>
<protein>
    <submittedName>
        <fullName evidence="7">Cation transporter, partial</fullName>
    </submittedName>
</protein>
<dbReference type="GO" id="GO:0008273">
    <property type="term" value="F:calcium, potassium:sodium antiporter activity"/>
    <property type="evidence" value="ECO:0007669"/>
    <property type="project" value="TreeGrafter"/>
</dbReference>
<evidence type="ECO:0000256" key="5">
    <source>
        <dbReference type="SAM" id="Phobius"/>
    </source>
</evidence>
<dbReference type="GO" id="GO:0005262">
    <property type="term" value="F:calcium channel activity"/>
    <property type="evidence" value="ECO:0007669"/>
    <property type="project" value="TreeGrafter"/>
</dbReference>
<feature type="domain" description="Sodium/calcium exchanger membrane region" evidence="6">
    <location>
        <begin position="3"/>
        <end position="123"/>
    </location>
</feature>
<feature type="transmembrane region" description="Helical" evidence="5">
    <location>
        <begin position="281"/>
        <end position="300"/>
    </location>
</feature>
<accession>A0A809RKP2</accession>
<name>A0A809RKP2_9PROT</name>
<dbReference type="InterPro" id="IPR004837">
    <property type="entry name" value="NaCa_Exmemb"/>
</dbReference>
<dbReference type="InterPro" id="IPR044880">
    <property type="entry name" value="NCX_ion-bd_dom_sf"/>
</dbReference>
<dbReference type="InterPro" id="IPR004481">
    <property type="entry name" value="K/Na/Ca-exchanger"/>
</dbReference>
<feature type="transmembrane region" description="Helical" evidence="5">
    <location>
        <begin position="72"/>
        <end position="92"/>
    </location>
</feature>
<dbReference type="AlphaFoldDB" id="A0A809RKP2"/>
<sequence length="333" mass="34858">MIWLKLLVCIAAIGLAGARLSRYGDVIAEKTGLGRSWVGLVLLATVTSLPELASGITAVTLAGVPDIAVGDVLGSCVFNLAILFVVDLLHPAESIYRRASRGHILSAGFGIVLIGTVAFALLLAGRGEALAIGPIGAYTPLIVALYLLAMRALYRHERREVAEFVGEVAQRYPGIGLRRAAIGFALSAAVVVAAGIWLPFVGADIARLMGWHDSFVGTLLVAAATSAPEVAVTVAAVRIGALDMAVANLLGSNLFDIVILAIDDLFYAGGPLLADVSQVHALSAVTAMVMTGTVVVGVFYRPAGPLWRNVSWISVFMLALYLLNGYVLFRHGA</sequence>
<dbReference type="KEGG" id="ddz:DSYM_07310"/>
<dbReference type="Proteomes" id="UP000662914">
    <property type="component" value="Chromosome"/>
</dbReference>
<feature type="transmembrane region" description="Helical" evidence="5">
    <location>
        <begin position="312"/>
        <end position="329"/>
    </location>
</feature>
<keyword evidence="4 5" id="KW-0472">Membrane</keyword>
<feature type="transmembrane region" description="Helical" evidence="5">
    <location>
        <begin position="215"/>
        <end position="237"/>
    </location>
</feature>
<evidence type="ECO:0000256" key="3">
    <source>
        <dbReference type="ARBA" id="ARBA00022989"/>
    </source>
</evidence>
<dbReference type="GO" id="GO:0006874">
    <property type="term" value="P:intracellular calcium ion homeostasis"/>
    <property type="evidence" value="ECO:0007669"/>
    <property type="project" value="TreeGrafter"/>
</dbReference>
<reference evidence="7" key="1">
    <citation type="journal article" name="DNA Res.">
        <title>The physiological potential of anammox bacteria as revealed by their core genome structure.</title>
        <authorList>
            <person name="Okubo T."/>
            <person name="Toyoda A."/>
            <person name="Fukuhara K."/>
            <person name="Uchiyama I."/>
            <person name="Harigaya Y."/>
            <person name="Kuroiwa M."/>
            <person name="Suzuki T."/>
            <person name="Murakami Y."/>
            <person name="Suwa Y."/>
            <person name="Takami H."/>
        </authorList>
    </citation>
    <scope>NUCLEOTIDE SEQUENCE</scope>
    <source>
        <strain evidence="7">317325-3</strain>
    </source>
</reference>
<comment type="subcellular location">
    <subcellularLocation>
        <location evidence="1">Membrane</location>
        <topology evidence="1">Multi-pass membrane protein</topology>
    </subcellularLocation>
</comment>
<dbReference type="Gene3D" id="1.20.1420.30">
    <property type="entry name" value="NCX, central ion-binding region"/>
    <property type="match status" value="1"/>
</dbReference>
<feature type="transmembrane region" description="Helical" evidence="5">
    <location>
        <begin position="180"/>
        <end position="203"/>
    </location>
</feature>
<evidence type="ECO:0000313" key="8">
    <source>
        <dbReference type="Proteomes" id="UP000662914"/>
    </source>
</evidence>
<evidence type="ECO:0000256" key="1">
    <source>
        <dbReference type="ARBA" id="ARBA00004141"/>
    </source>
</evidence>
<keyword evidence="3 5" id="KW-1133">Transmembrane helix</keyword>
<keyword evidence="2 5" id="KW-0812">Transmembrane</keyword>
<feature type="transmembrane region" description="Helical" evidence="5">
    <location>
        <begin position="130"/>
        <end position="149"/>
    </location>
</feature>
<organism evidence="7 8">
    <name type="scientific">Candidatus Desulfobacillus denitrificans</name>
    <dbReference type="NCBI Taxonomy" id="2608985"/>
    <lineage>
        <taxon>Bacteria</taxon>
        <taxon>Pseudomonadati</taxon>
        <taxon>Pseudomonadota</taxon>
        <taxon>Betaproteobacteria</taxon>
        <taxon>Candidatus Desulfobacillus</taxon>
    </lineage>
</organism>
<feature type="domain" description="Sodium/calcium exchanger membrane region" evidence="6">
    <location>
        <begin position="181"/>
        <end position="324"/>
    </location>
</feature>
<gene>
    <name evidence="7" type="ORF">DSYM_07310</name>
</gene>
<dbReference type="Pfam" id="PF01699">
    <property type="entry name" value="Na_Ca_ex"/>
    <property type="match status" value="2"/>
</dbReference>
<dbReference type="EMBL" id="AP021857">
    <property type="protein sequence ID" value="BBO20032.1"/>
    <property type="molecule type" value="Genomic_DNA"/>
</dbReference>
<dbReference type="PANTHER" id="PTHR10846">
    <property type="entry name" value="SODIUM/POTASSIUM/CALCIUM EXCHANGER"/>
    <property type="match status" value="1"/>
</dbReference>
<proteinExistence type="predicted"/>
<evidence type="ECO:0000256" key="2">
    <source>
        <dbReference type="ARBA" id="ARBA00022692"/>
    </source>
</evidence>
<evidence type="ECO:0000256" key="4">
    <source>
        <dbReference type="ARBA" id="ARBA00023136"/>
    </source>
</evidence>
<dbReference type="GO" id="GO:0005886">
    <property type="term" value="C:plasma membrane"/>
    <property type="evidence" value="ECO:0007669"/>
    <property type="project" value="TreeGrafter"/>
</dbReference>